<gene>
    <name evidence="7" type="ORF">CAMP_LOCUS7158</name>
</gene>
<evidence type="ECO:0000256" key="4">
    <source>
        <dbReference type="ARBA" id="ARBA00022989"/>
    </source>
</evidence>
<keyword evidence="8" id="KW-1185">Reference proteome</keyword>
<organism evidence="7 8">
    <name type="scientific">Caenorhabditis angaria</name>
    <dbReference type="NCBI Taxonomy" id="860376"/>
    <lineage>
        <taxon>Eukaryota</taxon>
        <taxon>Metazoa</taxon>
        <taxon>Ecdysozoa</taxon>
        <taxon>Nematoda</taxon>
        <taxon>Chromadorea</taxon>
        <taxon>Rhabditida</taxon>
        <taxon>Rhabditina</taxon>
        <taxon>Rhabditomorpha</taxon>
        <taxon>Rhabditoidea</taxon>
        <taxon>Rhabditidae</taxon>
        <taxon>Peloderinae</taxon>
        <taxon>Caenorhabditis</taxon>
    </lineage>
</organism>
<dbReference type="Proteomes" id="UP001152747">
    <property type="component" value="Unassembled WGS sequence"/>
</dbReference>
<evidence type="ECO:0000256" key="5">
    <source>
        <dbReference type="ARBA" id="ARBA00023136"/>
    </source>
</evidence>
<dbReference type="EMBL" id="CANHGI010000003">
    <property type="protein sequence ID" value="CAI5444521.1"/>
    <property type="molecule type" value="Genomic_DNA"/>
</dbReference>
<dbReference type="PANTHER" id="PTHR38622:SF3">
    <property type="entry name" value="SERPENTINE RECEPTOR, CLASS T"/>
    <property type="match status" value="1"/>
</dbReference>
<feature type="transmembrane region" description="Helical" evidence="6">
    <location>
        <begin position="350"/>
        <end position="369"/>
    </location>
</feature>
<keyword evidence="5 6" id="KW-0472">Membrane</keyword>
<feature type="transmembrane region" description="Helical" evidence="6">
    <location>
        <begin position="311"/>
        <end position="330"/>
    </location>
</feature>
<feature type="transmembrane region" description="Helical" evidence="6">
    <location>
        <begin position="467"/>
        <end position="485"/>
    </location>
</feature>
<dbReference type="GO" id="GO:0004888">
    <property type="term" value="F:transmembrane signaling receptor activity"/>
    <property type="evidence" value="ECO:0007669"/>
    <property type="project" value="InterPro"/>
</dbReference>
<dbReference type="AlphaFoldDB" id="A0A9P1N1M9"/>
<feature type="transmembrane region" description="Helical" evidence="6">
    <location>
        <begin position="161"/>
        <end position="183"/>
    </location>
</feature>
<keyword evidence="4 6" id="KW-1133">Transmembrane helix</keyword>
<comment type="similarity">
    <text evidence="2 6">Belongs to the nematode receptor-like protein srg family.</text>
</comment>
<dbReference type="PANTHER" id="PTHR38622">
    <property type="entry name" value="PROTEIN CBG07046"/>
    <property type="match status" value="1"/>
</dbReference>
<accession>A0A9P1N1M9</accession>
<dbReference type="OrthoDB" id="5855582at2759"/>
<evidence type="ECO:0000256" key="1">
    <source>
        <dbReference type="ARBA" id="ARBA00004141"/>
    </source>
</evidence>
<sequence length="555" mass="64608">MEFIPQLYLFFLCIPAILLCIIIASIILKKYLKFGSFFKIFIVSGILDILHGAMYLWWHWVRFCYPSELYILTAHFCTFFDLLLCIVHLVYNFLMGLNRFSATFVSYSTFWTSKLVTFYLAIVFLISTISSYPIFKEDKDIILENGTFIILEKPGLILQRMIVAGYALIFETLSVVLSILTIYRLKNFKTTQEKKLIIVTSSHTFIALLFILYEASMVLKFTDPLSIFLHNYLTAVGFTVLCFNFYTILVADSRIRKDFCCEFEKSTLKEFPPHKMFEIYIYFLYTPAFLSNILIASIIRQKYLKSGSFYQIFLVSGALDILHLALYFWLHWVKDVYTDQLYIDTAHFCTFWDMYLSILHIFCNFLMALNRFSATFMNFGKFWTSKLIKIYLTTIFIISTISSYPIFVEDKEITITDGVIKIIEKHGLIIQRIIVGGYAIVFEAISVILTIITIYRIRHFATSHEKKLIIVTTTHSIIAFIFILHEASTVLKFTDPVSQFLYHNLTNVAFTVLCFNFFTILVADSRIRLDFCAILGFWKKRGNGTISNVNSNTLN</sequence>
<feature type="transmembrane region" description="Helical" evidence="6">
    <location>
        <begin position="195"/>
        <end position="213"/>
    </location>
</feature>
<comment type="caution">
    <text evidence="6">Lacks conserved residue(s) required for the propagation of feature annotation.</text>
</comment>
<proteinExistence type="inferred from homology"/>
<dbReference type="Pfam" id="PF02118">
    <property type="entry name" value="Srg"/>
    <property type="match status" value="1"/>
</dbReference>
<dbReference type="InterPro" id="IPR000609">
    <property type="entry name" value="7TM_GPCR_serpentine_rcpt_Srg"/>
</dbReference>
<reference evidence="7" key="1">
    <citation type="submission" date="2022-11" db="EMBL/GenBank/DDBJ databases">
        <authorList>
            <person name="Kikuchi T."/>
        </authorList>
    </citation>
    <scope>NUCLEOTIDE SEQUENCE</scope>
    <source>
        <strain evidence="7">PS1010</strain>
    </source>
</reference>
<comment type="caution">
    <text evidence="7">The sequence shown here is derived from an EMBL/GenBank/DDBJ whole genome shotgun (WGS) entry which is preliminary data.</text>
</comment>
<dbReference type="Gene3D" id="1.20.1070.10">
    <property type="entry name" value="Rhodopsin 7-helix transmembrane proteins"/>
    <property type="match status" value="1"/>
</dbReference>
<comment type="subcellular location">
    <subcellularLocation>
        <location evidence="1">Membrane</location>
        <topology evidence="1">Multi-pass membrane protein</topology>
    </subcellularLocation>
</comment>
<evidence type="ECO:0000256" key="2">
    <source>
        <dbReference type="ARBA" id="ARBA00005692"/>
    </source>
</evidence>
<name>A0A9P1N1M9_9PELO</name>
<evidence type="ECO:0000256" key="3">
    <source>
        <dbReference type="ARBA" id="ARBA00022692"/>
    </source>
</evidence>
<feature type="transmembrane region" description="Helical" evidence="6">
    <location>
        <begin position="70"/>
        <end position="94"/>
    </location>
</feature>
<feature type="transmembrane region" description="Helical" evidence="6">
    <location>
        <begin position="428"/>
        <end position="455"/>
    </location>
</feature>
<keyword evidence="3 6" id="KW-0812">Transmembrane</keyword>
<feature type="transmembrane region" description="Helical" evidence="6">
    <location>
        <begin position="6"/>
        <end position="28"/>
    </location>
</feature>
<evidence type="ECO:0000313" key="8">
    <source>
        <dbReference type="Proteomes" id="UP001152747"/>
    </source>
</evidence>
<feature type="transmembrane region" description="Helical" evidence="6">
    <location>
        <begin position="505"/>
        <end position="523"/>
    </location>
</feature>
<protein>
    <recommendedName>
        <fullName evidence="6">Serpentine receptor class gamma</fullName>
    </recommendedName>
</protein>
<dbReference type="GO" id="GO:0016020">
    <property type="term" value="C:membrane"/>
    <property type="evidence" value="ECO:0007669"/>
    <property type="project" value="UniProtKB-SubCell"/>
</dbReference>
<feature type="transmembrane region" description="Helical" evidence="6">
    <location>
        <begin position="390"/>
        <end position="408"/>
    </location>
</feature>
<dbReference type="GO" id="GO:0007606">
    <property type="term" value="P:sensory perception of chemical stimulus"/>
    <property type="evidence" value="ECO:0007669"/>
    <property type="project" value="UniProtKB-UniRule"/>
</dbReference>
<dbReference type="SUPFAM" id="SSF81321">
    <property type="entry name" value="Family A G protein-coupled receptor-like"/>
    <property type="match status" value="1"/>
</dbReference>
<feature type="transmembrane region" description="Helical" evidence="6">
    <location>
        <begin position="40"/>
        <end position="58"/>
    </location>
</feature>
<feature type="transmembrane region" description="Helical" evidence="6">
    <location>
        <begin position="115"/>
        <end position="135"/>
    </location>
</feature>
<evidence type="ECO:0000256" key="6">
    <source>
        <dbReference type="RuleBase" id="RU280813"/>
    </source>
</evidence>
<evidence type="ECO:0000313" key="7">
    <source>
        <dbReference type="EMBL" id="CAI5444521.1"/>
    </source>
</evidence>